<evidence type="ECO:0000256" key="6">
    <source>
        <dbReference type="ARBA" id="ARBA00022568"/>
    </source>
</evidence>
<evidence type="ECO:0000256" key="9">
    <source>
        <dbReference type="ARBA" id="ARBA00022837"/>
    </source>
</evidence>
<evidence type="ECO:0000256" key="7">
    <source>
        <dbReference type="ARBA" id="ARBA00022692"/>
    </source>
</evidence>
<organism evidence="19 20">
    <name type="scientific">Bemisia tabaci</name>
    <name type="common">Sweetpotato whitefly</name>
    <name type="synonym">Aleurodes tabaci</name>
    <dbReference type="NCBI Taxonomy" id="7038"/>
    <lineage>
        <taxon>Eukaryota</taxon>
        <taxon>Metazoa</taxon>
        <taxon>Ecdysozoa</taxon>
        <taxon>Arthropoda</taxon>
        <taxon>Hexapoda</taxon>
        <taxon>Insecta</taxon>
        <taxon>Pterygota</taxon>
        <taxon>Neoptera</taxon>
        <taxon>Paraneoptera</taxon>
        <taxon>Hemiptera</taxon>
        <taxon>Sternorrhyncha</taxon>
        <taxon>Aleyrodoidea</taxon>
        <taxon>Aleyrodidae</taxon>
        <taxon>Aleyrodinae</taxon>
        <taxon>Bemisia</taxon>
    </lineage>
</organism>
<keyword evidence="9" id="KW-0106">Calcium</keyword>
<dbReference type="GO" id="GO:0005886">
    <property type="term" value="C:plasma membrane"/>
    <property type="evidence" value="ECO:0007669"/>
    <property type="project" value="TreeGrafter"/>
</dbReference>
<keyword evidence="16" id="KW-0739">Sodium transport</keyword>
<keyword evidence="3" id="KW-0813">Transport</keyword>
<dbReference type="InterPro" id="IPR004481">
    <property type="entry name" value="K/Na/Ca-exchanger"/>
</dbReference>
<feature type="domain" description="Sodium/calcium exchanger membrane region" evidence="18">
    <location>
        <begin position="95"/>
        <end position="235"/>
    </location>
</feature>
<dbReference type="InterPro" id="IPR044880">
    <property type="entry name" value="NCX_ion-bd_dom_sf"/>
</dbReference>
<dbReference type="Pfam" id="PF01699">
    <property type="entry name" value="Na_Ca_ex"/>
    <property type="match status" value="2"/>
</dbReference>
<evidence type="ECO:0000256" key="5">
    <source>
        <dbReference type="ARBA" id="ARBA00022538"/>
    </source>
</evidence>
<keyword evidence="8" id="KW-0732">Signal</keyword>
<name>A0A9N9ZXU8_BEMTA</name>
<evidence type="ECO:0000256" key="12">
    <source>
        <dbReference type="ARBA" id="ARBA00022989"/>
    </source>
</evidence>
<evidence type="ECO:0000313" key="20">
    <source>
        <dbReference type="Proteomes" id="UP001152759"/>
    </source>
</evidence>
<keyword evidence="12 17" id="KW-1133">Transmembrane helix</keyword>
<dbReference type="GO" id="GO:0005262">
    <property type="term" value="F:calcium channel activity"/>
    <property type="evidence" value="ECO:0007669"/>
    <property type="project" value="TreeGrafter"/>
</dbReference>
<feature type="domain" description="Sodium/calcium exchanger membrane region" evidence="18">
    <location>
        <begin position="341"/>
        <end position="490"/>
    </location>
</feature>
<gene>
    <name evidence="19" type="ORF">BEMITA_LOCUS1163</name>
</gene>
<feature type="transmembrane region" description="Helical" evidence="17">
    <location>
        <begin position="86"/>
        <end position="108"/>
    </location>
</feature>
<evidence type="ECO:0000256" key="8">
    <source>
        <dbReference type="ARBA" id="ARBA00022729"/>
    </source>
</evidence>
<evidence type="ECO:0000256" key="14">
    <source>
        <dbReference type="ARBA" id="ARBA00023065"/>
    </source>
</evidence>
<feature type="transmembrane region" description="Helical" evidence="17">
    <location>
        <begin position="12"/>
        <end position="32"/>
    </location>
</feature>
<keyword evidence="14" id="KW-0406">Ion transport</keyword>
<evidence type="ECO:0000256" key="16">
    <source>
        <dbReference type="ARBA" id="ARBA00023201"/>
    </source>
</evidence>
<keyword evidence="20" id="KW-1185">Reference proteome</keyword>
<evidence type="ECO:0000256" key="15">
    <source>
        <dbReference type="ARBA" id="ARBA00023136"/>
    </source>
</evidence>
<evidence type="ECO:0000256" key="3">
    <source>
        <dbReference type="ARBA" id="ARBA00022448"/>
    </source>
</evidence>
<evidence type="ECO:0000256" key="11">
    <source>
        <dbReference type="ARBA" id="ARBA00022958"/>
    </source>
</evidence>
<evidence type="ECO:0000256" key="13">
    <source>
        <dbReference type="ARBA" id="ARBA00023053"/>
    </source>
</evidence>
<evidence type="ECO:0000256" key="4">
    <source>
        <dbReference type="ARBA" id="ARBA00022449"/>
    </source>
</evidence>
<dbReference type="InterPro" id="IPR004837">
    <property type="entry name" value="NaCa_Exmemb"/>
</dbReference>
<dbReference type="Gene3D" id="1.20.1420.30">
    <property type="entry name" value="NCX, central ion-binding region"/>
    <property type="match status" value="2"/>
</dbReference>
<evidence type="ECO:0000256" key="10">
    <source>
        <dbReference type="ARBA" id="ARBA00022847"/>
    </source>
</evidence>
<keyword evidence="13" id="KW-0915">Sodium</keyword>
<dbReference type="FunFam" id="1.20.1420.30:FF:000009">
    <property type="entry name" value="sodium/potassium/calcium exchanger 5 isoform X2"/>
    <property type="match status" value="1"/>
</dbReference>
<evidence type="ECO:0000259" key="18">
    <source>
        <dbReference type="Pfam" id="PF01699"/>
    </source>
</evidence>
<dbReference type="GO" id="GO:0015293">
    <property type="term" value="F:symporter activity"/>
    <property type="evidence" value="ECO:0007669"/>
    <property type="project" value="UniProtKB-KW"/>
</dbReference>
<reference evidence="19" key="1">
    <citation type="submission" date="2021-12" db="EMBL/GenBank/DDBJ databases">
        <authorList>
            <person name="King R."/>
        </authorList>
    </citation>
    <scope>NUCLEOTIDE SEQUENCE</scope>
</reference>
<feature type="transmembrane region" description="Helical" evidence="17">
    <location>
        <begin position="339"/>
        <end position="362"/>
    </location>
</feature>
<dbReference type="EMBL" id="OU963862">
    <property type="protein sequence ID" value="CAH0381520.1"/>
    <property type="molecule type" value="Genomic_DNA"/>
</dbReference>
<dbReference type="AlphaFoldDB" id="A0A9N9ZXU8"/>
<feature type="transmembrane region" description="Helical" evidence="17">
    <location>
        <begin position="447"/>
        <end position="465"/>
    </location>
</feature>
<dbReference type="GO" id="GO:0006874">
    <property type="term" value="P:intracellular calcium ion homeostasis"/>
    <property type="evidence" value="ECO:0007669"/>
    <property type="project" value="TreeGrafter"/>
</dbReference>
<feature type="transmembrane region" description="Helical" evidence="17">
    <location>
        <begin position="193"/>
        <end position="211"/>
    </location>
</feature>
<evidence type="ECO:0000256" key="2">
    <source>
        <dbReference type="ARBA" id="ARBA00005364"/>
    </source>
</evidence>
<keyword evidence="4" id="KW-0050">Antiport</keyword>
<dbReference type="NCBIfam" id="TIGR00367">
    <property type="entry name" value="calcium/sodium antiporter"/>
    <property type="match status" value="1"/>
</dbReference>
<keyword evidence="15 17" id="KW-0472">Membrane</keyword>
<keyword evidence="6" id="KW-0109">Calcium transport</keyword>
<keyword evidence="7 17" id="KW-0812">Transmembrane</keyword>
<feature type="transmembrane region" description="Helical" evidence="17">
    <location>
        <begin position="374"/>
        <end position="397"/>
    </location>
</feature>
<accession>A0A9N9ZXU8</accession>
<protein>
    <recommendedName>
        <fullName evidence="18">Sodium/calcium exchanger membrane region domain-containing protein</fullName>
    </recommendedName>
</protein>
<sequence length="505" mass="55884">MIKCCSTRRSVLRPFAAILVIPAVYILCRSAFSFVTSRHQLQTSHESVVYIRDGQRHLLGMDYGGIANCSPAKSHHFPELTLPGGVIVNILVAALVTGYLFVALASICDHYFLHSIKLICKKLDLSTDVAGATLMSMATSSPELFINLIGTFLTKGDIGVSTVVGSGVWNMLAVPCFCSLFTSAPVKVDYWPLTRDSLVYGVSVLLLAYAVRDGRVNQNEATVMVVLYLSYIVAMLSISVMHYNKRIRYAIESFCRRLAGRDAEETTWLLMPCPAKYTNNFNNGEDFLDLEEDEGLGRLYKWPSDYSLCENIGWLFTWPIRFLLHYTVPSCHKPGTHNLFALTFLMCVVWIGICSYTIAWMITIIGNELSIPDSVMGLSFIAAGMSIPETVSCVIVSKKGNGTMALSNSFGSSTFDILLCLGLPWLIKAVYFSSSGVITIHSKGLQYSIFLLLALLVLVYAMFAANRFTMDKKIGWTCLVLYIVSITLSILIELNVFFIGNLPSC</sequence>
<keyword evidence="5" id="KW-0633">Potassium transport</keyword>
<dbReference type="GO" id="GO:0008273">
    <property type="term" value="F:calcium, potassium:sodium antiporter activity"/>
    <property type="evidence" value="ECO:0007669"/>
    <property type="project" value="TreeGrafter"/>
</dbReference>
<dbReference type="PANTHER" id="PTHR10846:SF73">
    <property type="entry name" value="SODIUM_CALCIUM EXCHANGER MEMBRANE REGION DOMAIN-CONTAINING PROTEIN"/>
    <property type="match status" value="1"/>
</dbReference>
<comment type="subcellular location">
    <subcellularLocation>
        <location evidence="1">Membrane</location>
        <topology evidence="1">Multi-pass membrane protein</topology>
    </subcellularLocation>
</comment>
<feature type="transmembrane region" description="Helical" evidence="17">
    <location>
        <begin position="477"/>
        <end position="499"/>
    </location>
</feature>
<dbReference type="Proteomes" id="UP001152759">
    <property type="component" value="Chromosome 1"/>
</dbReference>
<evidence type="ECO:0000256" key="1">
    <source>
        <dbReference type="ARBA" id="ARBA00004141"/>
    </source>
</evidence>
<proteinExistence type="inferred from homology"/>
<dbReference type="PANTHER" id="PTHR10846">
    <property type="entry name" value="SODIUM/POTASSIUM/CALCIUM EXCHANGER"/>
    <property type="match status" value="1"/>
</dbReference>
<evidence type="ECO:0000256" key="17">
    <source>
        <dbReference type="SAM" id="Phobius"/>
    </source>
</evidence>
<keyword evidence="11" id="KW-0630">Potassium</keyword>
<feature type="transmembrane region" description="Helical" evidence="17">
    <location>
        <begin position="223"/>
        <end position="243"/>
    </location>
</feature>
<comment type="similarity">
    <text evidence="2">Belongs to the Ca(2+):cation antiporter (CaCA) (TC 2.A.19) family. SLC24A subfamily.</text>
</comment>
<evidence type="ECO:0000313" key="19">
    <source>
        <dbReference type="EMBL" id="CAH0381520.1"/>
    </source>
</evidence>
<dbReference type="OrthoDB" id="2127281at2759"/>
<keyword evidence="10" id="KW-0769">Symport</keyword>